<name>A0A1Z5YTN5_9PROT</name>
<dbReference type="InterPro" id="IPR012863">
    <property type="entry name" value="DUF1636"/>
</dbReference>
<dbReference type="Proteomes" id="UP000196086">
    <property type="component" value="Unassembled WGS sequence"/>
</dbReference>
<dbReference type="SUPFAM" id="SSF52833">
    <property type="entry name" value="Thioredoxin-like"/>
    <property type="match status" value="1"/>
</dbReference>
<evidence type="ECO:0000313" key="5">
    <source>
        <dbReference type="Proteomes" id="UP000196086"/>
    </source>
</evidence>
<dbReference type="InterPro" id="IPR036249">
    <property type="entry name" value="Thioredoxin-like_sf"/>
</dbReference>
<dbReference type="STRING" id="1231339.Abci_003_049"/>
<reference evidence="1 4" key="1">
    <citation type="submission" date="2012-11" db="EMBL/GenBank/DDBJ databases">
        <title>Whole genome sequence of Acetobacter cibinongensis 4H-1.</title>
        <authorList>
            <person name="Azuma Y."/>
            <person name="Higashiura N."/>
            <person name="Hirakawa H."/>
            <person name="Matsushita K."/>
        </authorList>
    </citation>
    <scope>NUCLEOTIDE SEQUENCE [LARGE SCALE GENOMIC DNA]</scope>
    <source>
        <strain evidence="1 4">4H-1</strain>
    </source>
</reference>
<reference evidence="2 6" key="3">
    <citation type="submission" date="2019-07" db="EMBL/GenBank/DDBJ databases">
        <title>Whole genome shotgun sequence of Acetobacter cibinongensis NBRC 16605.</title>
        <authorList>
            <person name="Hosoyama A."/>
            <person name="Uohara A."/>
            <person name="Ohji S."/>
            <person name="Ichikawa N."/>
        </authorList>
    </citation>
    <scope>NUCLEOTIDE SEQUENCE [LARGE SCALE GENOMIC DNA]</scope>
    <source>
        <strain evidence="2 6">NBRC 16605</strain>
    </source>
</reference>
<accession>A0A1Z5YTN5</accession>
<dbReference type="OrthoDB" id="424426at2"/>
<accession>A0A0D6N192</accession>
<dbReference type="Proteomes" id="UP000032671">
    <property type="component" value="Unassembled WGS sequence"/>
</dbReference>
<proteinExistence type="predicted"/>
<keyword evidence="6" id="KW-1185">Reference proteome</keyword>
<dbReference type="CDD" id="cd02980">
    <property type="entry name" value="TRX_Fd_family"/>
    <property type="match status" value="1"/>
</dbReference>
<evidence type="ECO:0000313" key="3">
    <source>
        <dbReference type="EMBL" id="OUJ01830.1"/>
    </source>
</evidence>
<evidence type="ECO:0000313" key="2">
    <source>
        <dbReference type="EMBL" id="GEL59035.1"/>
    </source>
</evidence>
<gene>
    <name evidence="1" type="ORF">Abci_003_049</name>
    <name evidence="2" type="ORF">ACI01nite_16370</name>
    <name evidence="3" type="ORF">HK14_07755</name>
</gene>
<dbReference type="AlphaFoldDB" id="A0A1Z5YTN5"/>
<evidence type="ECO:0000313" key="1">
    <source>
        <dbReference type="EMBL" id="GAN59286.1"/>
    </source>
</evidence>
<dbReference type="EMBL" id="BAMV01000003">
    <property type="protein sequence ID" value="GAN59286.1"/>
    <property type="molecule type" value="Genomic_DNA"/>
</dbReference>
<dbReference type="Pfam" id="PF07845">
    <property type="entry name" value="DUF1636"/>
    <property type="match status" value="1"/>
</dbReference>
<sequence length="143" mass="15259">MSELSSPSSSQAGYDHPVLHVCMTCRRGGPAMERPPGAQLYDRLLAVLAAEAETEEGAVLPVTLKPVECLAACDRGCTAAIAMAGRWTWLLGHLGAEKAEDLLAYARLYAASKKGTVMPSRRPASLSDMVLGRVPASLYQEQD</sequence>
<evidence type="ECO:0000313" key="4">
    <source>
        <dbReference type="Proteomes" id="UP000032671"/>
    </source>
</evidence>
<reference evidence="3 5" key="2">
    <citation type="submission" date="2014-06" db="EMBL/GenBank/DDBJ databases">
        <authorList>
            <person name="Ju J."/>
            <person name="Zhang J."/>
        </authorList>
    </citation>
    <scope>NUCLEOTIDE SEQUENCE [LARGE SCALE GENOMIC DNA]</scope>
    <source>
        <strain evidence="3 5">DsW_47</strain>
    </source>
</reference>
<dbReference type="EMBL" id="BJVU01000006">
    <property type="protein sequence ID" value="GEL59035.1"/>
    <property type="molecule type" value="Genomic_DNA"/>
</dbReference>
<protein>
    <submittedName>
        <fullName evidence="2">Metal-binding protein</fullName>
    </submittedName>
</protein>
<dbReference type="Proteomes" id="UP000321891">
    <property type="component" value="Unassembled WGS sequence"/>
</dbReference>
<dbReference type="EMBL" id="JOMQ01000038">
    <property type="protein sequence ID" value="OUJ01830.1"/>
    <property type="molecule type" value="Genomic_DNA"/>
</dbReference>
<evidence type="ECO:0000313" key="6">
    <source>
        <dbReference type="Proteomes" id="UP000321891"/>
    </source>
</evidence>
<organism evidence="3 5">
    <name type="scientific">Acetobacter cibinongensis</name>
    <dbReference type="NCBI Taxonomy" id="146475"/>
    <lineage>
        <taxon>Bacteria</taxon>
        <taxon>Pseudomonadati</taxon>
        <taxon>Pseudomonadota</taxon>
        <taxon>Alphaproteobacteria</taxon>
        <taxon>Acetobacterales</taxon>
        <taxon>Acetobacteraceae</taxon>
        <taxon>Acetobacter</taxon>
    </lineage>
</organism>
<comment type="caution">
    <text evidence="3">The sequence shown here is derived from an EMBL/GenBank/DDBJ whole genome shotgun (WGS) entry which is preliminary data.</text>
</comment>
<dbReference type="RefSeq" id="WP_048837384.1">
    <property type="nucleotide sequence ID" value="NZ_BAMV01000003.1"/>
</dbReference>